<evidence type="ECO:0000256" key="1">
    <source>
        <dbReference type="ARBA" id="ARBA00022737"/>
    </source>
</evidence>
<dbReference type="InterPro" id="IPR026017">
    <property type="entry name" value="Lumazine-bd_dom"/>
</dbReference>
<organism evidence="5 6">
    <name type="scientific">Candidatus Enterococcus courvalinii</name>
    <dbReference type="NCBI Taxonomy" id="2815329"/>
    <lineage>
        <taxon>Bacteria</taxon>
        <taxon>Bacillati</taxon>
        <taxon>Bacillota</taxon>
        <taxon>Bacilli</taxon>
        <taxon>Lactobacillales</taxon>
        <taxon>Enterococcaceae</taxon>
        <taxon>Enterococcus</taxon>
    </lineage>
</organism>
<dbReference type="Proteomes" id="UP000664832">
    <property type="component" value="Unassembled WGS sequence"/>
</dbReference>
<proteinExistence type="predicted"/>
<dbReference type="EMBL" id="JAFLWI010000016">
    <property type="protein sequence ID" value="MBO0482712.1"/>
    <property type="molecule type" value="Genomic_DNA"/>
</dbReference>
<accession>A0ABS3I3F7</accession>
<dbReference type="PIRSF" id="PIRSF000498">
    <property type="entry name" value="Riboflavin_syn_A"/>
    <property type="match status" value="1"/>
</dbReference>
<feature type="domain" description="Lumazine-binding" evidence="4">
    <location>
        <begin position="98"/>
        <end position="194"/>
    </location>
</feature>
<keyword evidence="5" id="KW-0808">Transferase</keyword>
<feature type="repeat" description="Lumazine-binding" evidence="3">
    <location>
        <begin position="98"/>
        <end position="194"/>
    </location>
</feature>
<keyword evidence="1" id="KW-0677">Repeat</keyword>
<dbReference type="Pfam" id="PF00677">
    <property type="entry name" value="Lum_binding"/>
    <property type="match status" value="2"/>
</dbReference>
<reference evidence="5 6" key="1">
    <citation type="submission" date="2021-03" db="EMBL/GenBank/DDBJ databases">
        <title>Enterococcal diversity collection.</title>
        <authorList>
            <person name="Gilmore M.S."/>
            <person name="Schwartzman J."/>
            <person name="Van Tyne D."/>
            <person name="Martin M."/>
            <person name="Earl A.M."/>
            <person name="Manson A.L."/>
            <person name="Straub T."/>
            <person name="Salamzade R."/>
            <person name="Saavedra J."/>
            <person name="Lebreton F."/>
            <person name="Prichula J."/>
            <person name="Schaufler K."/>
            <person name="Gaca A."/>
            <person name="Sgardioli B."/>
            <person name="Wagenaar J."/>
            <person name="Strong T."/>
        </authorList>
    </citation>
    <scope>NUCLEOTIDE SEQUENCE [LARGE SCALE GENOMIC DNA]</scope>
    <source>
        <strain evidence="5 6">MSG2901</strain>
    </source>
</reference>
<dbReference type="InterPro" id="IPR001783">
    <property type="entry name" value="Lumazine-bd"/>
</dbReference>
<name>A0ABS3I3F7_9ENTE</name>
<dbReference type="SUPFAM" id="SSF63380">
    <property type="entry name" value="Riboflavin synthase domain-like"/>
    <property type="match status" value="2"/>
</dbReference>
<feature type="domain" description="Lumazine-binding" evidence="4">
    <location>
        <begin position="1"/>
        <end position="97"/>
    </location>
</feature>
<dbReference type="NCBIfam" id="NF006767">
    <property type="entry name" value="PRK09289.1"/>
    <property type="match status" value="1"/>
</dbReference>
<evidence type="ECO:0000256" key="2">
    <source>
        <dbReference type="NCBIfam" id="TIGR00187"/>
    </source>
</evidence>
<dbReference type="GO" id="GO:0004746">
    <property type="term" value="F:riboflavin synthase activity"/>
    <property type="evidence" value="ECO:0007669"/>
    <property type="project" value="UniProtKB-EC"/>
</dbReference>
<evidence type="ECO:0000313" key="6">
    <source>
        <dbReference type="Proteomes" id="UP000664832"/>
    </source>
</evidence>
<comment type="caution">
    <text evidence="5">The sequence shown here is derived from an EMBL/GenBank/DDBJ whole genome shotgun (WGS) entry which is preliminary data.</text>
</comment>
<evidence type="ECO:0000259" key="4">
    <source>
        <dbReference type="PROSITE" id="PS51177"/>
    </source>
</evidence>
<dbReference type="Gene3D" id="2.40.30.20">
    <property type="match status" value="2"/>
</dbReference>
<dbReference type="PANTHER" id="PTHR21098">
    <property type="entry name" value="RIBOFLAVIN SYNTHASE ALPHA CHAIN"/>
    <property type="match status" value="1"/>
</dbReference>
<sequence>MFTGLIQEQGKVTKITRRGHTIELTCEASEHLLDNYQIGDSMAINGTCLTAIAINNRSFCVEMMPETYRRTTFSQMKVGDLVNLERALPYNGRLEGHLVTGHIDGTTHLVQKRIQENAFVFVFALPTTFRGEIISQGSVAINGVSLTVTATTEQTFSVSLIPHSKEQTNLGKLIQGQSVNIETDLLGKYVKAQGICKK</sequence>
<gene>
    <name evidence="5" type="ORF">JZO71_10290</name>
</gene>
<dbReference type="CDD" id="cd00402">
    <property type="entry name" value="Riboflavin_synthase_like"/>
    <property type="match status" value="1"/>
</dbReference>
<dbReference type="InterPro" id="IPR023366">
    <property type="entry name" value="ATP_synth_asu-like_sf"/>
</dbReference>
<dbReference type="PANTHER" id="PTHR21098:SF0">
    <property type="entry name" value="RIBOFLAVIN SYNTHASE"/>
    <property type="match status" value="1"/>
</dbReference>
<protein>
    <recommendedName>
        <fullName evidence="2">Riboflavin synthase</fullName>
        <ecNumber evidence="2">2.5.1.9</ecNumber>
    </recommendedName>
</protein>
<dbReference type="PROSITE" id="PS51177">
    <property type="entry name" value="LUMAZINE_BIND"/>
    <property type="match status" value="2"/>
</dbReference>
<feature type="repeat" description="Lumazine-binding" evidence="3">
    <location>
        <begin position="1"/>
        <end position="97"/>
    </location>
</feature>
<dbReference type="EC" id="2.5.1.9" evidence="2"/>
<keyword evidence="6" id="KW-1185">Reference proteome</keyword>
<evidence type="ECO:0000256" key="3">
    <source>
        <dbReference type="PROSITE-ProRule" id="PRU00524"/>
    </source>
</evidence>
<evidence type="ECO:0000313" key="5">
    <source>
        <dbReference type="EMBL" id="MBO0482712.1"/>
    </source>
</evidence>
<dbReference type="RefSeq" id="WP_206899404.1">
    <property type="nucleotide sequence ID" value="NZ_JAFLWI010000016.1"/>
</dbReference>
<dbReference type="NCBIfam" id="TIGR00187">
    <property type="entry name" value="ribE"/>
    <property type="match status" value="1"/>
</dbReference>
<dbReference type="InterPro" id="IPR017938">
    <property type="entry name" value="Riboflavin_synthase-like_b-brl"/>
</dbReference>